<dbReference type="PANTHER" id="PTHR32123:SF11">
    <property type="entry name" value="BICD FAMILY-LIKE CARGO ADAPTER 2-RELATED"/>
    <property type="match status" value="1"/>
</dbReference>
<feature type="compositionally biased region" description="Low complexity" evidence="6">
    <location>
        <begin position="59"/>
        <end position="68"/>
    </location>
</feature>
<dbReference type="Proteomes" id="UP001046870">
    <property type="component" value="Chromosome 3"/>
</dbReference>
<dbReference type="InterPro" id="IPR051149">
    <property type="entry name" value="Spindly/BICDR_Dynein_Adapter"/>
</dbReference>
<protein>
    <recommendedName>
        <fullName evidence="2">BICD family-like cargo adapter 2</fullName>
    </recommendedName>
    <alternativeName>
        <fullName evidence="3">Bicaudal D-related protein 2</fullName>
    </alternativeName>
    <alternativeName>
        <fullName evidence="4">Coiled-coil domain-containing protein 64B</fullName>
    </alternativeName>
</protein>
<feature type="region of interest" description="Disordered" evidence="6">
    <location>
        <begin position="163"/>
        <end position="189"/>
    </location>
</feature>
<evidence type="ECO:0000256" key="1">
    <source>
        <dbReference type="ARBA" id="ARBA00023054"/>
    </source>
</evidence>
<evidence type="ECO:0000313" key="8">
    <source>
        <dbReference type="Proteomes" id="UP001046870"/>
    </source>
</evidence>
<proteinExistence type="predicted"/>
<dbReference type="OrthoDB" id="9451547at2759"/>
<evidence type="ECO:0000256" key="4">
    <source>
        <dbReference type="ARBA" id="ARBA00043196"/>
    </source>
</evidence>
<gene>
    <name evidence="7" type="ORF">MATL_G00039570</name>
</gene>
<feature type="region of interest" description="Disordered" evidence="6">
    <location>
        <begin position="447"/>
        <end position="487"/>
    </location>
</feature>
<dbReference type="GO" id="GO:0047496">
    <property type="term" value="P:vesicle transport along microtubule"/>
    <property type="evidence" value="ECO:0007669"/>
    <property type="project" value="TreeGrafter"/>
</dbReference>
<keyword evidence="8" id="KW-1185">Reference proteome</keyword>
<evidence type="ECO:0000256" key="6">
    <source>
        <dbReference type="SAM" id="MobiDB-lite"/>
    </source>
</evidence>
<feature type="region of interest" description="Disordered" evidence="6">
    <location>
        <begin position="1"/>
        <end position="90"/>
    </location>
</feature>
<name>A0A9D3Q8E3_MEGAT</name>
<dbReference type="AlphaFoldDB" id="A0A9D3Q8E3"/>
<dbReference type="EMBL" id="JAFDVH010000003">
    <property type="protein sequence ID" value="KAG7483553.1"/>
    <property type="molecule type" value="Genomic_DNA"/>
</dbReference>
<evidence type="ECO:0000313" key="7">
    <source>
        <dbReference type="EMBL" id="KAG7483553.1"/>
    </source>
</evidence>
<feature type="coiled-coil region" evidence="5">
    <location>
        <begin position="343"/>
        <end position="410"/>
    </location>
</feature>
<accession>A0A9D3Q8E3</accession>
<dbReference type="GO" id="GO:0055107">
    <property type="term" value="P:Golgi to secretory granule transport"/>
    <property type="evidence" value="ECO:0007669"/>
    <property type="project" value="TreeGrafter"/>
</dbReference>
<evidence type="ECO:0000256" key="2">
    <source>
        <dbReference type="ARBA" id="ARBA00040983"/>
    </source>
</evidence>
<organism evidence="7 8">
    <name type="scientific">Megalops atlanticus</name>
    <name type="common">Tarpon</name>
    <name type="synonym">Clupea gigantea</name>
    <dbReference type="NCBI Taxonomy" id="7932"/>
    <lineage>
        <taxon>Eukaryota</taxon>
        <taxon>Metazoa</taxon>
        <taxon>Chordata</taxon>
        <taxon>Craniata</taxon>
        <taxon>Vertebrata</taxon>
        <taxon>Euteleostomi</taxon>
        <taxon>Actinopterygii</taxon>
        <taxon>Neopterygii</taxon>
        <taxon>Teleostei</taxon>
        <taxon>Elopiformes</taxon>
        <taxon>Megalopidae</taxon>
        <taxon>Megalops</taxon>
    </lineage>
</organism>
<evidence type="ECO:0000256" key="5">
    <source>
        <dbReference type="SAM" id="Coils"/>
    </source>
</evidence>
<evidence type="ECO:0000256" key="3">
    <source>
        <dbReference type="ARBA" id="ARBA00041790"/>
    </source>
</evidence>
<reference evidence="7" key="1">
    <citation type="submission" date="2021-01" db="EMBL/GenBank/DDBJ databases">
        <authorList>
            <person name="Zahm M."/>
            <person name="Roques C."/>
            <person name="Cabau C."/>
            <person name="Klopp C."/>
            <person name="Donnadieu C."/>
            <person name="Jouanno E."/>
            <person name="Lampietro C."/>
            <person name="Louis A."/>
            <person name="Herpin A."/>
            <person name="Echchiki A."/>
            <person name="Berthelot C."/>
            <person name="Parey E."/>
            <person name="Roest-Crollius H."/>
            <person name="Braasch I."/>
            <person name="Postlethwait J."/>
            <person name="Bobe J."/>
            <person name="Montfort J."/>
            <person name="Bouchez O."/>
            <person name="Begum T."/>
            <person name="Mejri S."/>
            <person name="Adams A."/>
            <person name="Chen W.-J."/>
            <person name="Guiguen Y."/>
        </authorList>
    </citation>
    <scope>NUCLEOTIDE SEQUENCE</scope>
    <source>
        <strain evidence="7">YG-15Mar2019-1</strain>
        <tissue evidence="7">Brain</tissue>
    </source>
</reference>
<comment type="caution">
    <text evidence="7">The sequence shown here is derived from an EMBL/GenBank/DDBJ whole genome shotgun (WGS) entry which is preliminary data.</text>
</comment>
<dbReference type="PANTHER" id="PTHR32123">
    <property type="entry name" value="BICD FAMILY-LIKE CARGO ADAPTER"/>
    <property type="match status" value="1"/>
</dbReference>
<feature type="compositionally biased region" description="Basic and acidic residues" evidence="6">
    <location>
        <begin position="165"/>
        <end position="182"/>
    </location>
</feature>
<sequence>MSQGSNIRYGGLGGGCGWRLPGPQDAMDVPWSSPDSGSDGGEMISSRKDSLPSQNLEDSFFPFSSSSSQPRGSLMPPMAGKEPLGSSQDDDSRLLLERDLILAAEVGRALLERNEELTTQLEQRERDIEALQQEKHILQQRLDLLELEGSQREAELQADLTSLREQLDKQRSQGRDHRREESEQLTQLSNHNHRLVEQLAEAVALEHTLRSELRSLRDDMEDRSFSNSISSARLESLQAENRVLQERYARAEERLNSVQEDNARLRAEREGMRERVTELQSTLCEREAELDQERSTVFQLHTLNHSLKQRVQALGEEVSLTQTTCFPLSLQCEIQQSQAKEAILVHSKILQEKEAEIQKLKEELLIREGELQSLEEELQPFRQSPGQPSYSFLEAELTKVRQERDSLNQQLLNTIKHKVALSQEVDAWQEDMRLVICQQVQLREEERERERKASLQRGSATSRSLRVRGEGGKRGKGGFFSSFFSSD</sequence>
<keyword evidence="1 5" id="KW-0175">Coiled coil</keyword>
<feature type="coiled-coil region" evidence="5">
    <location>
        <begin position="227"/>
        <end position="282"/>
    </location>
</feature>